<reference evidence="1 2" key="1">
    <citation type="journal article" date="2014" name="Agronomy (Basel)">
        <title>A Draft Genome Sequence for Ensete ventricosum, the Drought-Tolerant Tree Against Hunger.</title>
        <authorList>
            <person name="Harrison J."/>
            <person name="Moore K.A."/>
            <person name="Paszkiewicz K."/>
            <person name="Jones T."/>
            <person name="Grant M."/>
            <person name="Ambacheew D."/>
            <person name="Muzemil S."/>
            <person name="Studholme D.J."/>
        </authorList>
    </citation>
    <scope>NUCLEOTIDE SEQUENCE [LARGE SCALE GENOMIC DNA]</scope>
</reference>
<dbReference type="AlphaFoldDB" id="A0A426YG75"/>
<gene>
    <name evidence="1" type="ORF">B296_00007833</name>
</gene>
<evidence type="ECO:0000313" key="1">
    <source>
        <dbReference type="EMBL" id="RRT50713.1"/>
    </source>
</evidence>
<dbReference type="Proteomes" id="UP000287651">
    <property type="component" value="Unassembled WGS sequence"/>
</dbReference>
<comment type="caution">
    <text evidence="1">The sequence shown here is derived from an EMBL/GenBank/DDBJ whole genome shotgun (WGS) entry which is preliminary data.</text>
</comment>
<proteinExistence type="predicted"/>
<name>A0A426YG75_ENSVE</name>
<sequence>MLVGGLPTGVVPADGTSVGVTPLRAGHGRCPCGLAAAGHPYSCPGRQLSPLQGACPLMAAFAVKIQEEHIEHFYMIQSHHT</sequence>
<organism evidence="1 2">
    <name type="scientific">Ensete ventricosum</name>
    <name type="common">Abyssinian banana</name>
    <name type="synonym">Musa ensete</name>
    <dbReference type="NCBI Taxonomy" id="4639"/>
    <lineage>
        <taxon>Eukaryota</taxon>
        <taxon>Viridiplantae</taxon>
        <taxon>Streptophyta</taxon>
        <taxon>Embryophyta</taxon>
        <taxon>Tracheophyta</taxon>
        <taxon>Spermatophyta</taxon>
        <taxon>Magnoliopsida</taxon>
        <taxon>Liliopsida</taxon>
        <taxon>Zingiberales</taxon>
        <taxon>Musaceae</taxon>
        <taxon>Ensete</taxon>
    </lineage>
</organism>
<evidence type="ECO:0000313" key="2">
    <source>
        <dbReference type="Proteomes" id="UP000287651"/>
    </source>
</evidence>
<accession>A0A426YG75</accession>
<dbReference type="EMBL" id="AMZH03012606">
    <property type="protein sequence ID" value="RRT50713.1"/>
    <property type="molecule type" value="Genomic_DNA"/>
</dbReference>
<protein>
    <submittedName>
        <fullName evidence="1">Uncharacterized protein</fullName>
    </submittedName>
</protein>